<gene>
    <name evidence="1" type="ORF">MSL71_45820</name>
</gene>
<evidence type="ECO:0000313" key="1">
    <source>
        <dbReference type="EMBL" id="VFQ46900.1"/>
    </source>
</evidence>
<dbReference type="RefSeq" id="WP_180145636.1">
    <property type="nucleotide sequence ID" value="NZ_CAADHO010000012.1"/>
</dbReference>
<accession>A0A4U8YSH7</accession>
<organism evidence="1 2">
    <name type="scientific">Desulfoluna butyratoxydans</name>
    <dbReference type="NCBI Taxonomy" id="231438"/>
    <lineage>
        <taxon>Bacteria</taxon>
        <taxon>Pseudomonadati</taxon>
        <taxon>Thermodesulfobacteriota</taxon>
        <taxon>Desulfobacteria</taxon>
        <taxon>Desulfobacterales</taxon>
        <taxon>Desulfolunaceae</taxon>
        <taxon>Desulfoluna</taxon>
    </lineage>
</organism>
<dbReference type="Proteomes" id="UP000507962">
    <property type="component" value="Unassembled WGS sequence"/>
</dbReference>
<dbReference type="AlphaFoldDB" id="A0A4U8YSH7"/>
<proteinExistence type="predicted"/>
<dbReference type="EMBL" id="CAADHO010000012">
    <property type="protein sequence ID" value="VFQ46900.1"/>
    <property type="molecule type" value="Genomic_DNA"/>
</dbReference>
<evidence type="ECO:0000313" key="2">
    <source>
        <dbReference type="Proteomes" id="UP000507962"/>
    </source>
</evidence>
<sequence>MISTKECWICGNTPKFNEFKSDDKLQYYWVSCPKCGVYGISAEAVEVLSMPVYKDLAKEVYKLVKEIDRQEFKIITDKNETIENISLKDYRIINLEELNS</sequence>
<protein>
    <submittedName>
        <fullName evidence="1">Uncharacterized protein</fullName>
    </submittedName>
</protein>
<name>A0A4U8YSH7_9BACT</name>
<keyword evidence="2" id="KW-1185">Reference proteome</keyword>
<reference evidence="1 2" key="1">
    <citation type="submission" date="2019-03" db="EMBL/GenBank/DDBJ databases">
        <authorList>
            <person name="Nijsse B."/>
        </authorList>
    </citation>
    <scope>NUCLEOTIDE SEQUENCE [LARGE SCALE GENOMIC DNA]</scope>
    <source>
        <strain evidence="1">Desulfoluna butyratoxydans MSL71</strain>
    </source>
</reference>